<proteinExistence type="predicted"/>
<evidence type="ECO:0000256" key="1">
    <source>
        <dbReference type="ARBA" id="ARBA00022741"/>
    </source>
</evidence>
<dbReference type="InterPro" id="IPR027417">
    <property type="entry name" value="P-loop_NTPase"/>
</dbReference>
<dbReference type="EMBL" id="JAMWYK010000010">
    <property type="protein sequence ID" value="MCO0832670.1"/>
    <property type="molecule type" value="Genomic_DNA"/>
</dbReference>
<dbReference type="PROSITE" id="PS51192">
    <property type="entry name" value="HELICASE_ATP_BIND_1"/>
    <property type="match status" value="1"/>
</dbReference>
<dbReference type="InterPro" id="IPR014001">
    <property type="entry name" value="Helicase_ATP-bd"/>
</dbReference>
<evidence type="ECO:0000256" key="2">
    <source>
        <dbReference type="ARBA" id="ARBA00022840"/>
    </source>
</evidence>
<dbReference type="PANTHER" id="PTHR30580">
    <property type="entry name" value="PRIMOSOMAL PROTEIN N"/>
    <property type="match status" value="1"/>
</dbReference>
<evidence type="ECO:0000313" key="5">
    <source>
        <dbReference type="EMBL" id="MCO0832670.1"/>
    </source>
</evidence>
<gene>
    <name evidence="5" type="ORF">NFX39_06205</name>
</gene>
<dbReference type="Gene3D" id="3.40.50.300">
    <property type="entry name" value="P-loop containing nucleotide triphosphate hydrolases"/>
    <property type="match status" value="2"/>
</dbReference>
<evidence type="ECO:0000259" key="4">
    <source>
        <dbReference type="PROSITE" id="PS51192"/>
    </source>
</evidence>
<dbReference type="Pfam" id="PF00271">
    <property type="entry name" value="Helicase_C"/>
    <property type="match status" value="1"/>
</dbReference>
<keyword evidence="2" id="KW-0067">ATP-binding</keyword>
<feature type="domain" description="Helicase ATP-binding" evidence="4">
    <location>
        <begin position="108"/>
        <end position="259"/>
    </location>
</feature>
<reference evidence="5 6" key="1">
    <citation type="submission" date="2022-06" db="EMBL/GenBank/DDBJ databases">
        <title>Fructobacillus taiwanensis sp. nov., isolated from the honeybee.</title>
        <authorList>
            <person name="Chen Y.-S."/>
            <person name="Wang L.-T."/>
            <person name="Lee Y.-S."/>
            <person name="Chang Y.-C."/>
            <person name="Wu H.-C."/>
            <person name="Liao C.-Y."/>
            <person name="Chen W.-H."/>
            <person name="Deng J.-N."/>
            <person name="Wang Y.-H."/>
        </authorList>
    </citation>
    <scope>NUCLEOTIDE SEQUENCE [LARGE SCALE GENOMIC DNA]</scope>
    <source>
        <strain evidence="5 6">W13</strain>
    </source>
</reference>
<dbReference type="InterPro" id="IPR011545">
    <property type="entry name" value="DEAD/DEAH_box_helicase_dom"/>
</dbReference>
<evidence type="ECO:0000256" key="3">
    <source>
        <dbReference type="ARBA" id="ARBA00023125"/>
    </source>
</evidence>
<protein>
    <submittedName>
        <fullName evidence="5">DEAD/DEAH box helicase family protein</fullName>
    </submittedName>
</protein>
<name>A0ABT0ZRR6_9LACO</name>
<dbReference type="SUPFAM" id="SSF52540">
    <property type="entry name" value="P-loop containing nucleoside triphosphate hydrolases"/>
    <property type="match status" value="1"/>
</dbReference>
<dbReference type="PANTHER" id="PTHR30580:SF1">
    <property type="entry name" value="COMF OPERON PROTEIN 1"/>
    <property type="match status" value="1"/>
</dbReference>
<comment type="caution">
    <text evidence="5">The sequence shown here is derived from an EMBL/GenBank/DDBJ whole genome shotgun (WGS) entry which is preliminary data.</text>
</comment>
<accession>A0ABT0ZRR6</accession>
<dbReference type="GO" id="GO:0004386">
    <property type="term" value="F:helicase activity"/>
    <property type="evidence" value="ECO:0007669"/>
    <property type="project" value="UniProtKB-KW"/>
</dbReference>
<keyword evidence="6" id="KW-1185">Reference proteome</keyword>
<dbReference type="RefSeq" id="WP_252444059.1">
    <property type="nucleotide sequence ID" value="NZ_JAMWYK010000010.1"/>
</dbReference>
<keyword evidence="5" id="KW-0347">Helicase</keyword>
<evidence type="ECO:0000313" key="6">
    <source>
        <dbReference type="Proteomes" id="UP001523234"/>
    </source>
</evidence>
<sequence>MAEWNTKEVKSENLYGRLLTWPKVWPVPKGARVLATFVKGRCFRCGEDKCSSMPGGHRYCLSCLALGRVSSRDSFVTLPEPNRFKPFSGMTWSGKLTPHQEEVGQGLVRHYKGGEDQLVWAVTGAGKTEMLFLVVDYALRHGHRVALLSPRVDVVLELAPRLKAVFPVFTQVLYGDQEEPYRYSQLVIGTTHQALRFYRAFDLVIVDEVDAFPFRDNAVLERAVSHSKKETGNVIYLTATPSKKLLSMGRHGELVVHELPARFHGQPLPEIKICYGCQRWKERPPNALIHAVKRWEKQGLPFLIFLPHVTDLSTVGEYVATLTKTTGTTVHASDEDRLLKVGRLRAGSYRYLVTTTILERGVTLPGLQVAVLGADSPDFFRQCFGTDCRSGGTQ</sequence>
<dbReference type="SMART" id="SM00487">
    <property type="entry name" value="DEXDc"/>
    <property type="match status" value="1"/>
</dbReference>
<keyword evidence="5" id="KW-0378">Hydrolase</keyword>
<organism evidence="5 6">
    <name type="scientific">Fructobacillus apis</name>
    <dbReference type="NCBI Taxonomy" id="2935017"/>
    <lineage>
        <taxon>Bacteria</taxon>
        <taxon>Bacillati</taxon>
        <taxon>Bacillota</taxon>
        <taxon>Bacilli</taxon>
        <taxon>Lactobacillales</taxon>
        <taxon>Lactobacillaceae</taxon>
        <taxon>Fructobacillus</taxon>
    </lineage>
</organism>
<dbReference type="InterPro" id="IPR001650">
    <property type="entry name" value="Helicase_C-like"/>
</dbReference>
<keyword evidence="1" id="KW-0547">Nucleotide-binding</keyword>
<keyword evidence="3" id="KW-0238">DNA-binding</keyword>
<dbReference type="Proteomes" id="UP001523234">
    <property type="component" value="Unassembled WGS sequence"/>
</dbReference>
<dbReference type="Pfam" id="PF00270">
    <property type="entry name" value="DEAD"/>
    <property type="match status" value="1"/>
</dbReference>